<dbReference type="GO" id="GO:0000423">
    <property type="term" value="P:mitophagy"/>
    <property type="evidence" value="ECO:0007669"/>
    <property type="project" value="TreeGrafter"/>
</dbReference>
<dbReference type="PANTHER" id="PTHR13430:SF4">
    <property type="entry name" value="AUTOPHAGY-RELATED PROTEIN 13"/>
    <property type="match status" value="1"/>
</dbReference>
<sequence length="220" mass="25336">MSEGDAAELKTEYFKFCKAFTSRMIQILVQSRMGEPINQSCLAKPDSSDWFNIRIDEYGEIAAYLRANILKYPPLIPAFTLDFLLYTAEKNILPLESCNVDPLTKNARTINNTQLYHQLGTLLKSIVIAARITPLFRYYVRKQCSETFVILYRVSFEPDLDLGQDRTELCIGCYPSPYGQLSVDLLFRTRMEIIPYVLLILPAFLICNNNNILKLIVWLL</sequence>
<keyword evidence="6" id="KW-1185">Reference proteome</keyword>
<dbReference type="Proteomes" id="UP000274756">
    <property type="component" value="Unassembled WGS sequence"/>
</dbReference>
<dbReference type="InterPro" id="IPR040182">
    <property type="entry name" value="ATG13"/>
</dbReference>
<dbReference type="EMBL" id="UYYG01001160">
    <property type="protein sequence ID" value="VDN57488.1"/>
    <property type="molecule type" value="Genomic_DNA"/>
</dbReference>
<reference evidence="4 6" key="2">
    <citation type="submission" date="2018-11" db="EMBL/GenBank/DDBJ databases">
        <authorList>
            <consortium name="Pathogen Informatics"/>
        </authorList>
    </citation>
    <scope>NUCLEOTIDE SEQUENCE [LARGE SCALE GENOMIC DNA]</scope>
</reference>
<protein>
    <submittedName>
        <fullName evidence="7">Autophagy-related protein 13</fullName>
    </submittedName>
</protein>
<dbReference type="Proteomes" id="UP000038040">
    <property type="component" value="Unplaced"/>
</dbReference>
<reference evidence="7" key="1">
    <citation type="submission" date="2017-02" db="UniProtKB">
        <authorList>
            <consortium name="WormBaseParasite"/>
        </authorList>
    </citation>
    <scope>IDENTIFICATION</scope>
</reference>
<evidence type="ECO:0000313" key="6">
    <source>
        <dbReference type="Proteomes" id="UP000274756"/>
    </source>
</evidence>
<dbReference type="AlphaFoldDB" id="A0A0N4U8D6"/>
<dbReference type="GO" id="GO:1990316">
    <property type="term" value="C:Atg1/ULK1 kinase complex"/>
    <property type="evidence" value="ECO:0007669"/>
    <property type="project" value="TreeGrafter"/>
</dbReference>
<dbReference type="GO" id="GO:0000407">
    <property type="term" value="C:phagophore assembly site"/>
    <property type="evidence" value="ECO:0007669"/>
    <property type="project" value="UniProtKB-SubCell"/>
</dbReference>
<keyword evidence="3" id="KW-0072">Autophagy</keyword>
<accession>A0A0N4U8D6</accession>
<dbReference type="GO" id="GO:0005829">
    <property type="term" value="C:cytosol"/>
    <property type="evidence" value="ECO:0007669"/>
    <property type="project" value="TreeGrafter"/>
</dbReference>
<evidence type="ECO:0000313" key="4">
    <source>
        <dbReference type="EMBL" id="VDN57488.1"/>
    </source>
</evidence>
<comment type="subcellular location">
    <subcellularLocation>
        <location evidence="1">Preautophagosomal structure</location>
    </subcellularLocation>
</comment>
<gene>
    <name evidence="4" type="ORF">DME_LOCUS7461</name>
</gene>
<dbReference type="OrthoDB" id="70161at2759"/>
<name>A0A0N4U8D6_DRAME</name>
<comment type="similarity">
    <text evidence="2">Belongs to the ATG13 family. Metazoan subfamily.</text>
</comment>
<evidence type="ECO:0000313" key="5">
    <source>
        <dbReference type="Proteomes" id="UP000038040"/>
    </source>
</evidence>
<dbReference type="Gene3D" id="3.30.900.10">
    <property type="entry name" value="HORMA domain"/>
    <property type="match status" value="1"/>
</dbReference>
<evidence type="ECO:0000256" key="2">
    <source>
        <dbReference type="ARBA" id="ARBA00007341"/>
    </source>
</evidence>
<evidence type="ECO:0000313" key="7">
    <source>
        <dbReference type="WBParaSite" id="DME_0000330201-mRNA-1"/>
    </source>
</evidence>
<evidence type="ECO:0000256" key="1">
    <source>
        <dbReference type="ARBA" id="ARBA00004329"/>
    </source>
</evidence>
<dbReference type="GO" id="GO:0034727">
    <property type="term" value="P:piecemeal microautophagy of the nucleus"/>
    <property type="evidence" value="ECO:0007669"/>
    <property type="project" value="TreeGrafter"/>
</dbReference>
<dbReference type="InterPro" id="IPR036570">
    <property type="entry name" value="HORMA_dom_sf"/>
</dbReference>
<dbReference type="PANTHER" id="PTHR13430">
    <property type="match status" value="1"/>
</dbReference>
<proteinExistence type="inferred from homology"/>
<dbReference type="GO" id="GO:0034497">
    <property type="term" value="P:protein localization to phagophore assembly site"/>
    <property type="evidence" value="ECO:0007669"/>
    <property type="project" value="TreeGrafter"/>
</dbReference>
<evidence type="ECO:0000256" key="3">
    <source>
        <dbReference type="ARBA" id="ARBA00023006"/>
    </source>
</evidence>
<dbReference type="WBParaSite" id="DME_0000330201-mRNA-1">
    <property type="protein sequence ID" value="DME_0000330201-mRNA-1"/>
    <property type="gene ID" value="DME_0000330201"/>
</dbReference>
<dbReference type="STRING" id="318479.A0A0N4U8D6"/>
<organism evidence="5 7">
    <name type="scientific">Dracunculus medinensis</name>
    <name type="common">Guinea worm</name>
    <dbReference type="NCBI Taxonomy" id="318479"/>
    <lineage>
        <taxon>Eukaryota</taxon>
        <taxon>Metazoa</taxon>
        <taxon>Ecdysozoa</taxon>
        <taxon>Nematoda</taxon>
        <taxon>Chromadorea</taxon>
        <taxon>Rhabditida</taxon>
        <taxon>Spirurina</taxon>
        <taxon>Dracunculoidea</taxon>
        <taxon>Dracunculidae</taxon>
        <taxon>Dracunculus</taxon>
    </lineage>
</organism>